<dbReference type="STRING" id="303518.ENSPNYP00000007817"/>
<dbReference type="GO" id="GO:0035253">
    <property type="term" value="C:ciliary rootlet"/>
    <property type="evidence" value="ECO:0007669"/>
    <property type="project" value="TreeGrafter"/>
</dbReference>
<reference evidence="4" key="1">
    <citation type="submission" date="2023-09" db="UniProtKB">
        <authorList>
            <consortium name="Ensembl"/>
        </authorList>
    </citation>
    <scope>IDENTIFICATION</scope>
</reference>
<dbReference type="Ensembl" id="ENSPNYT00000008008.1">
    <property type="protein sequence ID" value="ENSPNYP00000007817.1"/>
    <property type="gene ID" value="ENSPNYG00000005966.1"/>
</dbReference>
<dbReference type="AlphaFoldDB" id="A0A3B4FBE3"/>
<proteinExistence type="predicted"/>
<feature type="coiled-coil region" evidence="2">
    <location>
        <begin position="30"/>
        <end position="57"/>
    </location>
</feature>
<dbReference type="InterPro" id="IPR033192">
    <property type="entry name" value="ODAD3"/>
</dbReference>
<protein>
    <submittedName>
        <fullName evidence="4">Coiled-coil domain-containing protein 151-like</fullName>
    </submittedName>
</protein>
<name>A0A3B4FBE3_9CICH</name>
<dbReference type="PANTHER" id="PTHR46518">
    <property type="entry name" value="COILED-COIL DOMAIN-CONTAINING PROTEIN 151"/>
    <property type="match status" value="1"/>
</dbReference>
<dbReference type="GeneTree" id="ENSGT01030000234857"/>
<dbReference type="PANTHER" id="PTHR46518:SF1">
    <property type="entry name" value="OUTER DYNEIN ARM-DOCKING COMPLEX SUBUNIT 3"/>
    <property type="match status" value="1"/>
</dbReference>
<keyword evidence="1 2" id="KW-0175">Coiled coil</keyword>
<dbReference type="GO" id="GO:0036064">
    <property type="term" value="C:ciliary basal body"/>
    <property type="evidence" value="ECO:0007669"/>
    <property type="project" value="TreeGrafter"/>
</dbReference>
<evidence type="ECO:0000256" key="2">
    <source>
        <dbReference type="SAM" id="Coils"/>
    </source>
</evidence>
<dbReference type="GO" id="GO:0003341">
    <property type="term" value="P:cilium movement"/>
    <property type="evidence" value="ECO:0007669"/>
    <property type="project" value="InterPro"/>
</dbReference>
<dbReference type="InterPro" id="IPR049258">
    <property type="entry name" value="ODAD1_CC"/>
</dbReference>
<feature type="coiled-coil region" evidence="2">
    <location>
        <begin position="330"/>
        <end position="393"/>
    </location>
</feature>
<organism evidence="4">
    <name type="scientific">Pundamilia nyererei</name>
    <dbReference type="NCBI Taxonomy" id="303518"/>
    <lineage>
        <taxon>Eukaryota</taxon>
        <taxon>Metazoa</taxon>
        <taxon>Chordata</taxon>
        <taxon>Craniata</taxon>
        <taxon>Vertebrata</taxon>
        <taxon>Euteleostomi</taxon>
        <taxon>Actinopterygii</taxon>
        <taxon>Neopterygii</taxon>
        <taxon>Teleostei</taxon>
        <taxon>Neoteleostei</taxon>
        <taxon>Acanthomorphata</taxon>
        <taxon>Ovalentaria</taxon>
        <taxon>Cichlomorphae</taxon>
        <taxon>Cichliformes</taxon>
        <taxon>Cichlidae</taxon>
        <taxon>African cichlids</taxon>
        <taxon>Pseudocrenilabrinae</taxon>
        <taxon>Haplochromini</taxon>
        <taxon>Pundamilia</taxon>
    </lineage>
</organism>
<feature type="domain" description="ODAD1 central coiled coil region" evidence="3">
    <location>
        <begin position="210"/>
        <end position="409"/>
    </location>
</feature>
<evidence type="ECO:0000313" key="4">
    <source>
        <dbReference type="Ensembl" id="ENSPNYP00000007817.1"/>
    </source>
</evidence>
<dbReference type="GO" id="GO:0036158">
    <property type="term" value="P:outer dynein arm assembly"/>
    <property type="evidence" value="ECO:0007669"/>
    <property type="project" value="InterPro"/>
</dbReference>
<dbReference type="Pfam" id="PF21773">
    <property type="entry name" value="ODAD1_CC"/>
    <property type="match status" value="1"/>
</dbReference>
<accession>A0A3B4FBE3</accession>
<sequence length="512" mass="59942">MAVSGSISDQKLELQRKIKFLGMFRTEATTRKQKEFIRQLRQENENLRKQLAETKPDEHIIKVAFKNRDMEGKAFCNSTVKVRGSQYTHHEKTKKCINAVKHTNEVYQRLSSDARTRKKKDDAMVITSLTPPKKSNFFGITFCCLLCSFKLLALENDLEKTQFKCMEAKNIMVNYLKFKNHLHEESLTYKGQLDCLEAEILKQREEMNRLQIMNNDQQLSKEATKDELQKREELLYKDSKERARIIASYRKKVKECKAQAEKVDIRDQITLPEKLSGEAQHIITRMEEEDLKKISTFEEAFRHISETTGVTDIQEILDCFNSQEETHQHLLKLKEENEKVLLQLKEEKELLSQQFEEMKYFRQAKHPSDQQALQESEQHLQTQQQKCDAAKERLDWLLKTLHTAQAGVDLSLIPNIKIFFLDPDSDHFVLELMAQCEKKLLSLHKELQGKDVAGIMKELEKNKVRQRPSNETDEGKAKVITREALKLQSQLIIDSHSKRKTKMKMMKKKGKL</sequence>
<evidence type="ECO:0000256" key="1">
    <source>
        <dbReference type="ARBA" id="ARBA00023054"/>
    </source>
</evidence>
<dbReference type="GO" id="GO:0097542">
    <property type="term" value="C:ciliary tip"/>
    <property type="evidence" value="ECO:0007669"/>
    <property type="project" value="TreeGrafter"/>
</dbReference>
<evidence type="ECO:0000259" key="3">
    <source>
        <dbReference type="Pfam" id="PF21773"/>
    </source>
</evidence>